<dbReference type="SUPFAM" id="SSF55298">
    <property type="entry name" value="YjgF-like"/>
    <property type="match status" value="1"/>
</dbReference>
<dbReference type="InterPro" id="IPR006175">
    <property type="entry name" value="YjgF/YER057c/UK114"/>
</dbReference>
<protein>
    <submittedName>
        <fullName evidence="1">RidA family protein</fullName>
    </submittedName>
</protein>
<gene>
    <name evidence="1" type="ORF">H8L32_02965</name>
</gene>
<keyword evidence="2" id="KW-1185">Reference proteome</keyword>
<sequence>MNRRAINPSKTGWAHGHEVSNPSRIVFISGQVPEASDGTVPKDFKAQCRLAWANVEKQLVAADMTLNNIAKMTIFLSDRRYIQEAYEVRAEVLGKNAVPPAMTILIAGIYDEAWLLEIEVIAVA</sequence>
<comment type="caution">
    <text evidence="1">The sequence shown here is derived from an EMBL/GenBank/DDBJ whole genome shotgun (WGS) entry which is preliminary data.</text>
</comment>
<dbReference type="PANTHER" id="PTHR43857">
    <property type="entry name" value="BLR7761 PROTEIN"/>
    <property type="match status" value="1"/>
</dbReference>
<organism evidence="1 2">
    <name type="scientific">Undibacterium hunanense</name>
    <dbReference type="NCBI Taxonomy" id="2762292"/>
    <lineage>
        <taxon>Bacteria</taxon>
        <taxon>Pseudomonadati</taxon>
        <taxon>Pseudomonadota</taxon>
        <taxon>Betaproteobacteria</taxon>
        <taxon>Burkholderiales</taxon>
        <taxon>Oxalobacteraceae</taxon>
        <taxon>Undibacterium</taxon>
    </lineage>
</organism>
<dbReference type="Gene3D" id="3.30.1330.40">
    <property type="entry name" value="RutC-like"/>
    <property type="match status" value="1"/>
</dbReference>
<dbReference type="Pfam" id="PF01042">
    <property type="entry name" value="Ribonuc_L-PSP"/>
    <property type="match status" value="1"/>
</dbReference>
<dbReference type="InterPro" id="IPR035959">
    <property type="entry name" value="RutC-like_sf"/>
</dbReference>
<dbReference type="CDD" id="cd00448">
    <property type="entry name" value="YjgF_YER057c_UK114_family"/>
    <property type="match status" value="1"/>
</dbReference>
<name>A0ABR6ZM03_9BURK</name>
<reference evidence="1 2" key="1">
    <citation type="submission" date="2020-08" db="EMBL/GenBank/DDBJ databases">
        <title>Novel species isolated from subtropical streams in China.</title>
        <authorList>
            <person name="Lu H."/>
        </authorList>
    </citation>
    <scope>NUCLEOTIDE SEQUENCE [LARGE SCALE GENOMIC DNA]</scope>
    <source>
        <strain evidence="1 2">CY18W</strain>
    </source>
</reference>
<evidence type="ECO:0000313" key="2">
    <source>
        <dbReference type="Proteomes" id="UP000650424"/>
    </source>
</evidence>
<dbReference type="Proteomes" id="UP000650424">
    <property type="component" value="Unassembled WGS sequence"/>
</dbReference>
<evidence type="ECO:0000313" key="1">
    <source>
        <dbReference type="EMBL" id="MBC3916440.1"/>
    </source>
</evidence>
<proteinExistence type="predicted"/>
<dbReference type="EMBL" id="JACOGF010000001">
    <property type="protein sequence ID" value="MBC3916440.1"/>
    <property type="molecule type" value="Genomic_DNA"/>
</dbReference>
<accession>A0ABR6ZM03</accession>
<dbReference type="PANTHER" id="PTHR43857:SF1">
    <property type="entry name" value="YJGH FAMILY PROTEIN"/>
    <property type="match status" value="1"/>
</dbReference>